<feature type="transmembrane region" description="Helical" evidence="9">
    <location>
        <begin position="145"/>
        <end position="166"/>
    </location>
</feature>
<feature type="transmembrane region" description="Helical" evidence="9">
    <location>
        <begin position="31"/>
        <end position="50"/>
    </location>
</feature>
<dbReference type="PANTHER" id="PTHR35011">
    <property type="entry name" value="2,3-DIKETO-L-GULONATE TRAP TRANSPORTER SMALL PERMEASE PROTEIN YIAM"/>
    <property type="match status" value="1"/>
</dbReference>
<sequence>MEAIMKTLSAGGPFVAAADGVDRVLGAICRAVLLVTLSLMLVGLGVNVVIRYAATQGGIDWINEATEFLFPWAIAAGIVLAVQRGAHIAVDVLFGFFGPRGARVLGTAIHLLVAVAYLLLLKVTIGLIEIVSIEMSPLLGISRSWAYWALAFGAGGAAFANAAIALRVALNGISALPAAPAEESVT</sequence>
<name>A0A162JWP9_9PROT</name>
<accession>A0A162JWP9</accession>
<evidence type="ECO:0000259" key="10">
    <source>
        <dbReference type="Pfam" id="PF04290"/>
    </source>
</evidence>
<keyword evidence="6 9" id="KW-1133">Transmembrane helix</keyword>
<keyword evidence="7 9" id="KW-0472">Membrane</keyword>
<evidence type="ECO:0000256" key="5">
    <source>
        <dbReference type="ARBA" id="ARBA00022692"/>
    </source>
</evidence>
<keyword evidence="5 9" id="KW-0812">Transmembrane</keyword>
<evidence type="ECO:0000256" key="1">
    <source>
        <dbReference type="ARBA" id="ARBA00004429"/>
    </source>
</evidence>
<feature type="transmembrane region" description="Helical" evidence="9">
    <location>
        <begin position="109"/>
        <end position="133"/>
    </location>
</feature>
<dbReference type="AlphaFoldDB" id="A0A162JWP9"/>
<comment type="subunit">
    <text evidence="9">The complex comprises the extracytoplasmic solute receptor protein and the two transmembrane proteins.</text>
</comment>
<protein>
    <recommendedName>
        <fullName evidence="9">TRAP transporter small permease protein</fullName>
    </recommendedName>
</protein>
<proteinExistence type="inferred from homology"/>
<dbReference type="OrthoDB" id="9791324at2"/>
<evidence type="ECO:0000256" key="9">
    <source>
        <dbReference type="RuleBase" id="RU369079"/>
    </source>
</evidence>
<reference evidence="11 12" key="1">
    <citation type="submission" date="2015-12" db="EMBL/GenBank/DDBJ databases">
        <title>Genome sequence of Tistrella mobilis MCCC 1A02139.</title>
        <authorList>
            <person name="Lu L."/>
            <person name="Lai Q."/>
            <person name="Shao Z."/>
            <person name="Qian P."/>
        </authorList>
    </citation>
    <scope>NUCLEOTIDE SEQUENCE [LARGE SCALE GENOMIC DNA]</scope>
    <source>
        <strain evidence="11 12">MCCC 1A02139</strain>
    </source>
</reference>
<dbReference type="EMBL" id="LPZR01000211">
    <property type="protein sequence ID" value="KYO50014.1"/>
    <property type="molecule type" value="Genomic_DNA"/>
</dbReference>
<keyword evidence="2 9" id="KW-0813">Transport</keyword>
<comment type="subcellular location">
    <subcellularLocation>
        <location evidence="1 9">Cell inner membrane</location>
        <topology evidence="1 9">Multi-pass membrane protein</topology>
    </subcellularLocation>
</comment>
<evidence type="ECO:0000256" key="6">
    <source>
        <dbReference type="ARBA" id="ARBA00022989"/>
    </source>
</evidence>
<feature type="domain" description="Tripartite ATP-independent periplasmic transporters DctQ component" evidence="10">
    <location>
        <begin position="40"/>
        <end position="167"/>
    </location>
</feature>
<comment type="caution">
    <text evidence="11">The sequence shown here is derived from an EMBL/GenBank/DDBJ whole genome shotgun (WGS) entry which is preliminary data.</text>
</comment>
<dbReference type="InterPro" id="IPR007387">
    <property type="entry name" value="TRAP_DctQ"/>
</dbReference>
<keyword evidence="3" id="KW-1003">Cell membrane</keyword>
<evidence type="ECO:0000256" key="3">
    <source>
        <dbReference type="ARBA" id="ARBA00022475"/>
    </source>
</evidence>
<evidence type="ECO:0000313" key="12">
    <source>
        <dbReference type="Proteomes" id="UP000075787"/>
    </source>
</evidence>
<dbReference type="GO" id="GO:0015740">
    <property type="term" value="P:C4-dicarboxylate transport"/>
    <property type="evidence" value="ECO:0007669"/>
    <property type="project" value="TreeGrafter"/>
</dbReference>
<dbReference type="Pfam" id="PF04290">
    <property type="entry name" value="DctQ"/>
    <property type="match status" value="1"/>
</dbReference>
<evidence type="ECO:0000256" key="8">
    <source>
        <dbReference type="ARBA" id="ARBA00038436"/>
    </source>
</evidence>
<dbReference type="GO" id="GO:0022857">
    <property type="term" value="F:transmembrane transporter activity"/>
    <property type="evidence" value="ECO:0007669"/>
    <property type="project" value="UniProtKB-UniRule"/>
</dbReference>
<evidence type="ECO:0000256" key="4">
    <source>
        <dbReference type="ARBA" id="ARBA00022519"/>
    </source>
</evidence>
<keyword evidence="4 9" id="KW-0997">Cell inner membrane</keyword>
<dbReference type="GO" id="GO:0005886">
    <property type="term" value="C:plasma membrane"/>
    <property type="evidence" value="ECO:0007669"/>
    <property type="project" value="UniProtKB-SubCell"/>
</dbReference>
<comment type="function">
    <text evidence="9">Part of the tripartite ATP-independent periplasmic (TRAP) transport system.</text>
</comment>
<comment type="similarity">
    <text evidence="8 9">Belongs to the TRAP transporter small permease family.</text>
</comment>
<dbReference type="PANTHER" id="PTHR35011:SF2">
    <property type="entry name" value="2,3-DIKETO-L-GULONATE TRAP TRANSPORTER SMALL PERMEASE PROTEIN YIAM"/>
    <property type="match status" value="1"/>
</dbReference>
<evidence type="ECO:0000256" key="7">
    <source>
        <dbReference type="ARBA" id="ARBA00023136"/>
    </source>
</evidence>
<dbReference type="InterPro" id="IPR055348">
    <property type="entry name" value="DctQ"/>
</dbReference>
<evidence type="ECO:0000313" key="11">
    <source>
        <dbReference type="EMBL" id="KYO50014.1"/>
    </source>
</evidence>
<gene>
    <name evidence="11" type="ORF">AUP44_15065</name>
</gene>
<evidence type="ECO:0000256" key="2">
    <source>
        <dbReference type="ARBA" id="ARBA00022448"/>
    </source>
</evidence>
<dbReference type="Proteomes" id="UP000075787">
    <property type="component" value="Unassembled WGS sequence"/>
</dbReference>
<organism evidence="11 12">
    <name type="scientific">Tistrella mobilis</name>
    <dbReference type="NCBI Taxonomy" id="171437"/>
    <lineage>
        <taxon>Bacteria</taxon>
        <taxon>Pseudomonadati</taxon>
        <taxon>Pseudomonadota</taxon>
        <taxon>Alphaproteobacteria</taxon>
        <taxon>Geminicoccales</taxon>
        <taxon>Geminicoccaceae</taxon>
        <taxon>Tistrella</taxon>
    </lineage>
</organism>
<feature type="transmembrane region" description="Helical" evidence="9">
    <location>
        <begin position="70"/>
        <end position="97"/>
    </location>
</feature>